<proteinExistence type="inferred from homology"/>
<dbReference type="Gene3D" id="3.30.300.130">
    <property type="entry name" value="Fe-S cluster assembly (FSCA)"/>
    <property type="match status" value="2"/>
</dbReference>
<evidence type="ECO:0000256" key="1">
    <source>
        <dbReference type="ARBA" id="ARBA00004470"/>
    </source>
</evidence>
<evidence type="ECO:0000256" key="3">
    <source>
        <dbReference type="ARBA" id="ARBA00011748"/>
    </source>
</evidence>
<dbReference type="GO" id="GO:0005739">
    <property type="term" value="C:mitochondrion"/>
    <property type="evidence" value="ECO:0007669"/>
    <property type="project" value="TreeGrafter"/>
</dbReference>
<reference evidence="8" key="3">
    <citation type="journal article" date="2020" name="Plant Biotechnol. J.">
        <title>The pomegranate (Punica granatum L.) draft genome dissects genetic divergence between soft- and hard-seeded cultivars.</title>
        <authorList>
            <person name="Luo X."/>
            <person name="Li H."/>
            <person name="Wu Z."/>
            <person name="Yao W."/>
            <person name="Zhao P."/>
            <person name="Cao D."/>
            <person name="Yu H."/>
            <person name="Li K."/>
            <person name="Poudel K."/>
            <person name="Zhao D."/>
            <person name="Zhang F."/>
            <person name="Xia X."/>
            <person name="Chen L."/>
            <person name="Wang Q."/>
            <person name="Jing D."/>
            <person name="Cao S."/>
        </authorList>
    </citation>
    <scope>NUCLEOTIDE SEQUENCE [LARGE SCALE GENOMIC DNA]</scope>
</reference>
<dbReference type="GeneID" id="116215300"/>
<dbReference type="FunFam" id="3.30.300.130:FF:000012">
    <property type="entry name" value="NifU-like protein 1 chloroplastic"/>
    <property type="match status" value="1"/>
</dbReference>
<comment type="subunit">
    <text evidence="3">Homodimer; disulfide-linked.</text>
</comment>
<evidence type="ECO:0000313" key="9">
    <source>
        <dbReference type="RefSeq" id="XP_031406815.1"/>
    </source>
</evidence>
<reference evidence="6" key="2">
    <citation type="submission" date="2017-06" db="EMBL/GenBank/DDBJ databases">
        <title>The pomegranate genome and the genomics of punicalagin biosynthesis.</title>
        <authorList>
            <person name="Xu C."/>
        </authorList>
    </citation>
    <scope>NUCLEOTIDE SEQUENCE [LARGE SCALE GENOMIC DNA]</scope>
    <source>
        <tissue evidence="6">Fresh leaf</tissue>
    </source>
</reference>
<dbReference type="GO" id="GO:0016226">
    <property type="term" value="P:iron-sulfur cluster assembly"/>
    <property type="evidence" value="ECO:0007669"/>
    <property type="project" value="InterPro"/>
</dbReference>
<sequence>MASSLTVTRLPVTPSPSPATPTKSSRHPPRRIPAGIGVGPRRRLSIKTRTAIRASDSGAAASSSPSPGLYSAQKFELTVQNVDLVLEDVRPYLIADGGNVDVVSVEDGIVSLQLQGACGSCPSSTTTMQMGIERVLKEKFADAIKDIRQVYDEEVNETTAEAVNRHLDILRPAIKNYGGSVEVLSVEGVECLVKYVGPESIGSGIKAAIKEKFPDITNVVLTD</sequence>
<evidence type="ECO:0000313" key="7">
    <source>
        <dbReference type="Proteomes" id="UP000197138"/>
    </source>
</evidence>
<dbReference type="PANTHER" id="PTHR11178:SF15">
    <property type="entry name" value="NIFU-LIKE PROTEIN 1, CHLOROPLASTIC"/>
    <property type="match status" value="1"/>
</dbReference>
<dbReference type="OrthoDB" id="565552at2759"/>
<reference evidence="9" key="4">
    <citation type="submission" date="2025-04" db="UniProtKB">
        <authorList>
            <consortium name="RefSeq"/>
        </authorList>
    </citation>
    <scope>IDENTIFICATION</scope>
    <source>
        <tissue evidence="9">Leaf</tissue>
    </source>
</reference>
<name>A0A218VRL3_PUNGR</name>
<feature type="region of interest" description="Disordered" evidence="4">
    <location>
        <begin position="1"/>
        <end position="40"/>
    </location>
</feature>
<dbReference type="Proteomes" id="UP000515151">
    <property type="component" value="Chromosome 7"/>
</dbReference>
<dbReference type="GO" id="GO:0009570">
    <property type="term" value="C:chloroplast stroma"/>
    <property type="evidence" value="ECO:0007669"/>
    <property type="project" value="UniProtKB-SubCell"/>
</dbReference>
<evidence type="ECO:0000313" key="8">
    <source>
        <dbReference type="Proteomes" id="UP000515151"/>
    </source>
</evidence>
<dbReference type="GO" id="GO:0005198">
    <property type="term" value="F:structural molecule activity"/>
    <property type="evidence" value="ECO:0007669"/>
    <property type="project" value="UniProtKB-ARBA"/>
</dbReference>
<dbReference type="GO" id="GO:0051536">
    <property type="term" value="F:iron-sulfur cluster binding"/>
    <property type="evidence" value="ECO:0007669"/>
    <property type="project" value="InterPro"/>
</dbReference>
<dbReference type="GO" id="GO:0005506">
    <property type="term" value="F:iron ion binding"/>
    <property type="evidence" value="ECO:0007669"/>
    <property type="project" value="InterPro"/>
</dbReference>
<evidence type="ECO:0000313" key="6">
    <source>
        <dbReference type="EMBL" id="OWM62838.1"/>
    </source>
</evidence>
<accession>A0A218VRL3</accession>
<dbReference type="RefSeq" id="XP_031406815.1">
    <property type="nucleotide sequence ID" value="XM_031550955.1"/>
</dbReference>
<evidence type="ECO:0000256" key="2">
    <source>
        <dbReference type="ARBA" id="ARBA00006420"/>
    </source>
</evidence>
<comment type="subcellular location">
    <subcellularLocation>
        <location evidence="1">Plastid</location>
        <location evidence="1">Chloroplast stroma</location>
    </subcellularLocation>
</comment>
<dbReference type="SUPFAM" id="SSF117916">
    <property type="entry name" value="Fe-S cluster assembly (FSCA) domain-like"/>
    <property type="match status" value="2"/>
</dbReference>
<protein>
    <submittedName>
        <fullName evidence="9">NifU-like protein 1, chloroplastic</fullName>
    </submittedName>
</protein>
<comment type="similarity">
    <text evidence="2">Belongs to the NifU family.</text>
</comment>
<dbReference type="EMBL" id="MTKT01006319">
    <property type="protein sequence ID" value="OWM62838.1"/>
    <property type="molecule type" value="Genomic_DNA"/>
</dbReference>
<feature type="domain" description="NIF system FeS cluster assembly NifU C-terminal" evidence="5">
    <location>
        <begin position="83"/>
        <end position="142"/>
    </location>
</feature>
<evidence type="ECO:0000259" key="5">
    <source>
        <dbReference type="Pfam" id="PF01106"/>
    </source>
</evidence>
<evidence type="ECO:0000256" key="4">
    <source>
        <dbReference type="SAM" id="MobiDB-lite"/>
    </source>
</evidence>
<gene>
    <name evidence="9" type="primary">LOC116215300</name>
    <name evidence="6" type="ORF">CDL15_Pgr020132</name>
</gene>
<dbReference type="Proteomes" id="UP000197138">
    <property type="component" value="Unassembled WGS sequence"/>
</dbReference>
<keyword evidence="8" id="KW-1185">Reference proteome</keyword>
<dbReference type="AlphaFoldDB" id="A0A218VRL3"/>
<dbReference type="PANTHER" id="PTHR11178">
    <property type="entry name" value="IRON-SULFUR CLUSTER SCAFFOLD PROTEIN NFU-RELATED"/>
    <property type="match status" value="1"/>
</dbReference>
<organism evidence="6 7">
    <name type="scientific">Punica granatum</name>
    <name type="common">Pomegranate</name>
    <dbReference type="NCBI Taxonomy" id="22663"/>
    <lineage>
        <taxon>Eukaryota</taxon>
        <taxon>Viridiplantae</taxon>
        <taxon>Streptophyta</taxon>
        <taxon>Embryophyta</taxon>
        <taxon>Tracheophyta</taxon>
        <taxon>Spermatophyta</taxon>
        <taxon>Magnoliopsida</taxon>
        <taxon>eudicotyledons</taxon>
        <taxon>Gunneridae</taxon>
        <taxon>Pentapetalae</taxon>
        <taxon>rosids</taxon>
        <taxon>malvids</taxon>
        <taxon>Myrtales</taxon>
        <taxon>Lythraceae</taxon>
        <taxon>Punica</taxon>
    </lineage>
</organism>
<dbReference type="Pfam" id="PF01106">
    <property type="entry name" value="NifU"/>
    <property type="match status" value="1"/>
</dbReference>
<reference evidence="7" key="1">
    <citation type="journal article" date="2017" name="Plant J.">
        <title>The pomegranate (Punica granatum L.) genome and the genomics of punicalagin biosynthesis.</title>
        <authorList>
            <person name="Qin G."/>
            <person name="Xu C."/>
            <person name="Ming R."/>
            <person name="Tang H."/>
            <person name="Guyot R."/>
            <person name="Kramer E.M."/>
            <person name="Hu Y."/>
            <person name="Yi X."/>
            <person name="Qi Y."/>
            <person name="Xu X."/>
            <person name="Gao Z."/>
            <person name="Pan H."/>
            <person name="Jian J."/>
            <person name="Tian Y."/>
            <person name="Yue Z."/>
            <person name="Xu Y."/>
        </authorList>
    </citation>
    <scope>NUCLEOTIDE SEQUENCE [LARGE SCALE GENOMIC DNA]</scope>
    <source>
        <strain evidence="7">cv. Dabenzi</strain>
    </source>
</reference>
<dbReference type="InterPro" id="IPR001075">
    <property type="entry name" value="NIF_FeS_clus_asmbl_NifU_C"/>
</dbReference>
<dbReference type="FunFam" id="3.30.300.130:FF:000003">
    <property type="entry name" value="NifU-like protein 3, chloroplastic"/>
    <property type="match status" value="1"/>
</dbReference>
<dbReference type="InterPro" id="IPR034904">
    <property type="entry name" value="FSCA_dom_sf"/>
</dbReference>